<dbReference type="InterPro" id="IPR018633">
    <property type="entry name" value="DUF2357"/>
</dbReference>
<dbReference type="Proteomes" id="UP000219573">
    <property type="component" value="Unassembled WGS sequence"/>
</dbReference>
<gene>
    <name evidence="2" type="ORF">SAMN06265827_14410</name>
</gene>
<proteinExistence type="predicted"/>
<dbReference type="Pfam" id="PF09823">
    <property type="entry name" value="DUF2357"/>
    <property type="match status" value="1"/>
</dbReference>
<reference evidence="3" key="1">
    <citation type="submission" date="2017-09" db="EMBL/GenBank/DDBJ databases">
        <authorList>
            <person name="Varghese N."/>
            <person name="Submissions S."/>
        </authorList>
    </citation>
    <scope>NUCLEOTIDE SEQUENCE [LARGE SCALE GENOMIC DNA]</scope>
    <source>
        <strain evidence="3">MSL47</strain>
    </source>
</reference>
<dbReference type="AlphaFoldDB" id="A0A285IFH9"/>
<protein>
    <recommendedName>
        <fullName evidence="1">DUF2357 domain-containing protein</fullName>
    </recommendedName>
</protein>
<sequence>MSYQGNDIELIYIETQYFTFTIKGKPIHPDIDHLCPNRDNSAIKATLAVDPINCELHEFLHFDPDEDLKPYQGESVFPFFYEWQDYQVIIESKNDKELEFHHENKLIREAVAPLSRNKSILMGKFNFRNDVGYSELEIRRDGSPLLILKIEVFPSKIDYQRDYYNLIREVNEEVYNLAYDFLRKTFQNMRLTEAENISDSEFFTILKTIFNGFKKAFRRIEKFPHHRLNQIRKVKPSGRVKKVNKQSIKWLRKNPKFYDKEYGLPTKLLDINKQVSFDTYENKFVKWIILQIIKRIKRFILEYQNFYKEKADIQVVEFANKMVRELDLMLSRTFLKDVGELYKVDSLSLVLQMAPGYREIYKYYLMLKKGLSFNGELFRLSMKETWKLYEYWCFLKLNQILRKKYNLVKNNLIEFNYSGIYVSLNTSSSAAVEYENPATGEKFTLSYNTKEGKKVTTGQKPDNVLSLRKQGSNVDYKFVFDAKYRINPAYPDTYYGRTYNEIPGPEEDTINTMHRYRDAIVYQDPNQINRTMVGAYVLFPYHDEEKYKEHKFYKSIDQVNVGAFPFLPGSIELVSEFLEGLIEESSMSNYERNILPQGTSEYQGKVEFERNVLVGSLRTKKQRNHILDKKFYHIPYKKGLEAYNLKYICFYQDKGKFKKEDGIRYYGRLKRYEVRKRKNIDVPMNPNKNNGQQLYYVFHVDKWYQLDNPIVSDGYGIRGSHIYTNDMLLFKAKTLPELSIKTLEEWRVWLELSRLRKDIRTIINDNKINDTTNISGFQIDNVKVEVINDQVVISRGEKIINSGLREFMFNTRRIMREIF</sequence>
<name>A0A285IFH9_9FIRM</name>
<organism evidence="2 3">
    <name type="scientific">Orenia metallireducens</name>
    <dbReference type="NCBI Taxonomy" id="1413210"/>
    <lineage>
        <taxon>Bacteria</taxon>
        <taxon>Bacillati</taxon>
        <taxon>Bacillota</taxon>
        <taxon>Clostridia</taxon>
        <taxon>Halanaerobiales</taxon>
        <taxon>Halobacteroidaceae</taxon>
        <taxon>Orenia</taxon>
    </lineage>
</organism>
<feature type="domain" description="DUF2357" evidence="1">
    <location>
        <begin position="122"/>
        <end position="364"/>
    </location>
</feature>
<evidence type="ECO:0000313" key="2">
    <source>
        <dbReference type="EMBL" id="SNY46702.1"/>
    </source>
</evidence>
<evidence type="ECO:0000313" key="3">
    <source>
        <dbReference type="Proteomes" id="UP000219573"/>
    </source>
</evidence>
<dbReference type="EMBL" id="OBDZ01000044">
    <property type="protein sequence ID" value="SNY46702.1"/>
    <property type="molecule type" value="Genomic_DNA"/>
</dbReference>
<dbReference type="OrthoDB" id="11970at2"/>
<dbReference type="Pfam" id="PF04411">
    <property type="entry name" value="PDDEXK_7"/>
    <property type="match status" value="1"/>
</dbReference>
<evidence type="ECO:0000259" key="1">
    <source>
        <dbReference type="Pfam" id="PF09823"/>
    </source>
</evidence>
<dbReference type="InterPro" id="IPR007505">
    <property type="entry name" value="PDDEXK_7"/>
</dbReference>
<dbReference type="RefSeq" id="WP_097019553.1">
    <property type="nucleotide sequence ID" value="NZ_OBDZ01000044.1"/>
</dbReference>
<accession>A0A285IFH9</accession>
<keyword evidence="3" id="KW-1185">Reference proteome</keyword>